<dbReference type="InterPro" id="IPR027806">
    <property type="entry name" value="HARBI1_dom"/>
</dbReference>
<dbReference type="AlphaFoldDB" id="A0A2B4S0G5"/>
<dbReference type="PANTHER" id="PTHR22930">
    <property type="match status" value="1"/>
</dbReference>
<evidence type="ECO:0000256" key="3">
    <source>
        <dbReference type="ARBA" id="ARBA00004496"/>
    </source>
</evidence>
<comment type="cofactor">
    <cofactor evidence="1">
        <name>a divalent metal cation</name>
        <dbReference type="ChEBI" id="CHEBI:60240"/>
    </cofactor>
</comment>
<proteinExistence type="inferred from homology"/>
<sequence length="282" mass="32432">MADLLLFHLRRRRRRERRFRAGTQCEIDDFTDEELRARYRFRRESILFITNLVAGDINRNTRRSHALPPLHQVLIALRFYAIGSFLQVIGDTLGVDKSTVSRVITDVSRALIMKQPRFIKWPSTNDERATTKNEPYLRGGFPCLIGCVDGTNVKLQAPSQHENNIVNRKGFHSINVQGVCNHEARSAMQEAYNDADVKTRVVIEQTFGRWKRRFHVLHSEIRMAPEKVCMIVGACAVLHNIALQLNEPIEDEEVDELADVDPYHGPQQGLSIRDHICQTFFG</sequence>
<keyword evidence="8" id="KW-0479">Metal-binding</keyword>
<dbReference type="Proteomes" id="UP000225706">
    <property type="component" value="Unassembled WGS sequence"/>
</dbReference>
<dbReference type="GO" id="GO:0046872">
    <property type="term" value="F:metal ion binding"/>
    <property type="evidence" value="ECO:0007669"/>
    <property type="project" value="UniProtKB-KW"/>
</dbReference>
<dbReference type="InterPro" id="IPR045249">
    <property type="entry name" value="HARBI1-like"/>
</dbReference>
<evidence type="ECO:0000256" key="9">
    <source>
        <dbReference type="ARBA" id="ARBA00022801"/>
    </source>
</evidence>
<evidence type="ECO:0000256" key="10">
    <source>
        <dbReference type="ARBA" id="ARBA00023242"/>
    </source>
</evidence>
<dbReference type="InterPro" id="IPR026103">
    <property type="entry name" value="HARBI1_animal"/>
</dbReference>
<dbReference type="PANTHER" id="PTHR22930:SF267">
    <property type="entry name" value="NUCLEASE HARBI1-RELATED"/>
    <property type="match status" value="1"/>
</dbReference>
<dbReference type="EMBL" id="LSMT01000253">
    <property type="protein sequence ID" value="PFX22058.1"/>
    <property type="molecule type" value="Genomic_DNA"/>
</dbReference>
<keyword evidence="7" id="KW-0540">Nuclease</keyword>
<evidence type="ECO:0000256" key="7">
    <source>
        <dbReference type="ARBA" id="ARBA00022722"/>
    </source>
</evidence>
<feature type="domain" description="DDE Tnp4" evidence="13">
    <location>
        <begin position="186"/>
        <end position="240"/>
    </location>
</feature>
<organism evidence="14 15">
    <name type="scientific">Stylophora pistillata</name>
    <name type="common">Smooth cauliflower coral</name>
    <dbReference type="NCBI Taxonomy" id="50429"/>
    <lineage>
        <taxon>Eukaryota</taxon>
        <taxon>Metazoa</taxon>
        <taxon>Cnidaria</taxon>
        <taxon>Anthozoa</taxon>
        <taxon>Hexacorallia</taxon>
        <taxon>Scleractinia</taxon>
        <taxon>Astrocoeniina</taxon>
        <taxon>Pocilloporidae</taxon>
        <taxon>Stylophora</taxon>
    </lineage>
</organism>
<evidence type="ECO:0000256" key="5">
    <source>
        <dbReference type="ARBA" id="ARBA00015519"/>
    </source>
</evidence>
<keyword evidence="9" id="KW-0378">Hydrolase</keyword>
<evidence type="ECO:0000256" key="11">
    <source>
        <dbReference type="ARBA" id="ARBA00030126"/>
    </source>
</evidence>
<comment type="function">
    <text evidence="12">Transposase-derived protein that may have nuclease activity. Does not have transposase activity.</text>
</comment>
<evidence type="ECO:0000256" key="2">
    <source>
        <dbReference type="ARBA" id="ARBA00004123"/>
    </source>
</evidence>
<reference evidence="15" key="1">
    <citation type="journal article" date="2017" name="bioRxiv">
        <title>Comparative analysis of the genomes of Stylophora pistillata and Acropora digitifera provides evidence for extensive differences between species of corals.</title>
        <authorList>
            <person name="Voolstra C.R."/>
            <person name="Li Y."/>
            <person name="Liew Y.J."/>
            <person name="Baumgarten S."/>
            <person name="Zoccola D."/>
            <person name="Flot J.-F."/>
            <person name="Tambutte S."/>
            <person name="Allemand D."/>
            <person name="Aranda M."/>
        </authorList>
    </citation>
    <scope>NUCLEOTIDE SEQUENCE [LARGE SCALE GENOMIC DNA]</scope>
</reference>
<evidence type="ECO:0000256" key="4">
    <source>
        <dbReference type="ARBA" id="ARBA00006958"/>
    </source>
</evidence>
<evidence type="ECO:0000256" key="12">
    <source>
        <dbReference type="ARBA" id="ARBA00045850"/>
    </source>
</evidence>
<name>A0A2B4S0G5_STYPI</name>
<evidence type="ECO:0000256" key="8">
    <source>
        <dbReference type="ARBA" id="ARBA00022723"/>
    </source>
</evidence>
<gene>
    <name evidence="14" type="primary">HARBI1</name>
    <name evidence="14" type="ORF">AWC38_SpisGene13440</name>
</gene>
<evidence type="ECO:0000256" key="1">
    <source>
        <dbReference type="ARBA" id="ARBA00001968"/>
    </source>
</evidence>
<evidence type="ECO:0000313" key="15">
    <source>
        <dbReference type="Proteomes" id="UP000225706"/>
    </source>
</evidence>
<dbReference type="GO" id="GO:0016787">
    <property type="term" value="F:hydrolase activity"/>
    <property type="evidence" value="ECO:0007669"/>
    <property type="project" value="UniProtKB-KW"/>
</dbReference>
<dbReference type="GO" id="GO:0005737">
    <property type="term" value="C:cytoplasm"/>
    <property type="evidence" value="ECO:0007669"/>
    <property type="project" value="UniProtKB-SubCell"/>
</dbReference>
<keyword evidence="10" id="KW-0539">Nucleus</keyword>
<dbReference type="GO" id="GO:0004518">
    <property type="term" value="F:nuclease activity"/>
    <property type="evidence" value="ECO:0007669"/>
    <property type="project" value="UniProtKB-KW"/>
</dbReference>
<keyword evidence="6" id="KW-0963">Cytoplasm</keyword>
<protein>
    <recommendedName>
        <fullName evidence="5">Putative nuclease HARBI1</fullName>
    </recommendedName>
    <alternativeName>
        <fullName evidence="11">Harbinger transposase-derived nuclease</fullName>
    </alternativeName>
</protein>
<dbReference type="GO" id="GO:0005634">
    <property type="term" value="C:nucleus"/>
    <property type="evidence" value="ECO:0007669"/>
    <property type="project" value="UniProtKB-SubCell"/>
</dbReference>
<dbReference type="Pfam" id="PF13359">
    <property type="entry name" value="DDE_Tnp_4"/>
    <property type="match status" value="1"/>
</dbReference>
<accession>A0A2B4S0G5</accession>
<dbReference type="OrthoDB" id="10067974at2759"/>
<evidence type="ECO:0000259" key="13">
    <source>
        <dbReference type="Pfam" id="PF13359"/>
    </source>
</evidence>
<evidence type="ECO:0000256" key="6">
    <source>
        <dbReference type="ARBA" id="ARBA00022490"/>
    </source>
</evidence>
<keyword evidence="15" id="KW-1185">Reference proteome</keyword>
<comment type="similarity">
    <text evidence="4">Belongs to the HARBI1 family.</text>
</comment>
<dbReference type="PRINTS" id="PR02086">
    <property type="entry name" value="PUTNUCHARBI1"/>
</dbReference>
<comment type="caution">
    <text evidence="14">The sequence shown here is derived from an EMBL/GenBank/DDBJ whole genome shotgun (WGS) entry which is preliminary data.</text>
</comment>
<comment type="subcellular location">
    <subcellularLocation>
        <location evidence="3">Cytoplasm</location>
    </subcellularLocation>
    <subcellularLocation>
        <location evidence="2">Nucleus</location>
    </subcellularLocation>
</comment>
<evidence type="ECO:0000313" key="14">
    <source>
        <dbReference type="EMBL" id="PFX22058.1"/>
    </source>
</evidence>